<gene>
    <name evidence="8 9" type="primary">corA</name>
    <name evidence="9" type="ORF">GCM10022278_00050</name>
</gene>
<evidence type="ECO:0000256" key="2">
    <source>
        <dbReference type="ARBA" id="ARBA00009765"/>
    </source>
</evidence>
<dbReference type="InterPro" id="IPR004488">
    <property type="entry name" value="Mg/Co-transport_prot_CorA"/>
</dbReference>
<evidence type="ECO:0000256" key="8">
    <source>
        <dbReference type="RuleBase" id="RU362010"/>
    </source>
</evidence>
<keyword evidence="8" id="KW-0460">Magnesium</keyword>
<feature type="transmembrane region" description="Helical" evidence="8">
    <location>
        <begin position="329"/>
        <end position="349"/>
    </location>
</feature>
<comment type="function">
    <text evidence="8">Mediates influx of magnesium ions.</text>
</comment>
<dbReference type="SUPFAM" id="SSF143865">
    <property type="entry name" value="CorA soluble domain-like"/>
    <property type="match status" value="1"/>
</dbReference>
<dbReference type="RefSeq" id="WP_344802014.1">
    <property type="nucleotide sequence ID" value="NZ_BAABBO010000001.1"/>
</dbReference>
<keyword evidence="3 8" id="KW-0813">Transport</keyword>
<evidence type="ECO:0000256" key="3">
    <source>
        <dbReference type="ARBA" id="ARBA00022448"/>
    </source>
</evidence>
<dbReference type="Gene3D" id="1.20.58.340">
    <property type="entry name" value="Magnesium transport protein CorA, transmembrane region"/>
    <property type="match status" value="2"/>
</dbReference>
<accession>A0ABP7NEK5</accession>
<dbReference type="InterPro" id="IPR002523">
    <property type="entry name" value="MgTranspt_CorA/ZnTranspt_ZntB"/>
</dbReference>
<keyword evidence="4 8" id="KW-1003">Cell membrane</keyword>
<comment type="caution">
    <text evidence="9">The sequence shown here is derived from an EMBL/GenBank/DDBJ whole genome shotgun (WGS) entry which is preliminary data.</text>
</comment>
<evidence type="ECO:0000256" key="6">
    <source>
        <dbReference type="ARBA" id="ARBA00022989"/>
    </source>
</evidence>
<dbReference type="Proteomes" id="UP001501337">
    <property type="component" value="Unassembled WGS sequence"/>
</dbReference>
<proteinExistence type="inferred from homology"/>
<dbReference type="Pfam" id="PF01544">
    <property type="entry name" value="CorA"/>
    <property type="match status" value="1"/>
</dbReference>
<evidence type="ECO:0000256" key="1">
    <source>
        <dbReference type="ARBA" id="ARBA00004651"/>
    </source>
</evidence>
<name>A0ABP7NEK5_9GAMM</name>
<dbReference type="NCBIfam" id="TIGR00383">
    <property type="entry name" value="corA"/>
    <property type="match status" value="1"/>
</dbReference>
<evidence type="ECO:0000256" key="4">
    <source>
        <dbReference type="ARBA" id="ARBA00022475"/>
    </source>
</evidence>
<comment type="similarity">
    <text evidence="2 8">Belongs to the CorA metal ion transporter (MIT) (TC 1.A.35) family.</text>
</comment>
<comment type="subcellular location">
    <subcellularLocation>
        <location evidence="1">Cell membrane</location>
        <topology evidence="1">Multi-pass membrane protein</topology>
    </subcellularLocation>
    <subcellularLocation>
        <location evidence="8">Membrane</location>
        <topology evidence="8">Multi-pass membrane protein</topology>
    </subcellularLocation>
</comment>
<dbReference type="InterPro" id="IPR045861">
    <property type="entry name" value="CorA_cytoplasmic_dom"/>
</dbReference>
<keyword evidence="10" id="KW-1185">Reference proteome</keyword>
<dbReference type="PANTHER" id="PTHR46494">
    <property type="entry name" value="CORA FAMILY METAL ION TRANSPORTER (EUROFUNG)"/>
    <property type="match status" value="1"/>
</dbReference>
<dbReference type="PANTHER" id="PTHR46494:SF1">
    <property type="entry name" value="CORA FAMILY METAL ION TRANSPORTER (EUROFUNG)"/>
    <property type="match status" value="1"/>
</dbReference>
<organism evidence="9 10">
    <name type="scientific">Allohahella marinimesophila</name>
    <dbReference type="NCBI Taxonomy" id="1054972"/>
    <lineage>
        <taxon>Bacteria</taxon>
        <taxon>Pseudomonadati</taxon>
        <taxon>Pseudomonadota</taxon>
        <taxon>Gammaproteobacteria</taxon>
        <taxon>Oceanospirillales</taxon>
        <taxon>Hahellaceae</taxon>
        <taxon>Allohahella</taxon>
    </lineage>
</organism>
<keyword evidence="8" id="KW-0406">Ion transport</keyword>
<keyword evidence="7 8" id="KW-0472">Membrane</keyword>
<dbReference type="CDD" id="cd12828">
    <property type="entry name" value="TmCorA-like_1"/>
    <property type="match status" value="1"/>
</dbReference>
<dbReference type="InterPro" id="IPR045863">
    <property type="entry name" value="CorA_TM1_TM2"/>
</dbReference>
<evidence type="ECO:0000256" key="7">
    <source>
        <dbReference type="ARBA" id="ARBA00023136"/>
    </source>
</evidence>
<dbReference type="SUPFAM" id="SSF144083">
    <property type="entry name" value="Magnesium transport protein CorA, transmembrane region"/>
    <property type="match status" value="1"/>
</dbReference>
<evidence type="ECO:0000256" key="5">
    <source>
        <dbReference type="ARBA" id="ARBA00022692"/>
    </source>
</evidence>
<evidence type="ECO:0000313" key="9">
    <source>
        <dbReference type="EMBL" id="GAA3944878.1"/>
    </source>
</evidence>
<keyword evidence="5 8" id="KW-0812">Transmembrane</keyword>
<keyword evidence="6 8" id="KW-1133">Transmembrane helix</keyword>
<reference evidence="10" key="1">
    <citation type="journal article" date="2019" name="Int. J. Syst. Evol. Microbiol.">
        <title>The Global Catalogue of Microorganisms (GCM) 10K type strain sequencing project: providing services to taxonomists for standard genome sequencing and annotation.</title>
        <authorList>
            <consortium name="The Broad Institute Genomics Platform"/>
            <consortium name="The Broad Institute Genome Sequencing Center for Infectious Disease"/>
            <person name="Wu L."/>
            <person name="Ma J."/>
        </authorList>
    </citation>
    <scope>NUCLEOTIDE SEQUENCE [LARGE SCALE GENOMIC DNA]</scope>
    <source>
        <strain evidence="10">JCM 17555</strain>
    </source>
</reference>
<feature type="transmembrane region" description="Helical" evidence="8">
    <location>
        <begin position="288"/>
        <end position="309"/>
    </location>
</feature>
<dbReference type="EMBL" id="BAABBO010000001">
    <property type="protein sequence ID" value="GAA3944878.1"/>
    <property type="molecule type" value="Genomic_DNA"/>
</dbReference>
<protein>
    <recommendedName>
        <fullName evidence="8">Magnesium transport protein CorA</fullName>
    </recommendedName>
</protein>
<evidence type="ECO:0000313" key="10">
    <source>
        <dbReference type="Proteomes" id="UP001501337"/>
    </source>
</evidence>
<sequence>MKLFPTAYSKPGTKPGTLSDAKSGRCELHMMSYTHAKLVERPDIEPDACYSYIKDSDVTWIHVQGAPDTATLRTLSKAFDIHELYLEDILNTGHRAKLEVNEMQAFIILSLPRFEGKQIVTEQVCLFLTDHTVVSFCSGVLDPFLLVRERIRKPISKHRQRGGDYLTYTLIDSIIDHAFPVVESLAEDIQVLEDKLLEKPDKAIVQEIYFLMRQLLLLRRRLWPQRDIVSQLQRDDNLELLADDTRVYLSDCYDHCVNIIELLETYHEITSGMLDLYLSNATHRLNEVMRVLTVISVLFMPPTFLVGVYGMNFDTSASPLNMPELASPYGYLFVWLAIISMMGGMLLYFRKKRWF</sequence>
<dbReference type="Gene3D" id="3.30.460.20">
    <property type="entry name" value="CorA soluble domain-like"/>
    <property type="match status" value="1"/>
</dbReference>